<name>A0A7T0C1S2_9BACT</name>
<organism evidence="3 4">
    <name type="scientific">Candidatus Nitrohelix vancouverensis</name>
    <dbReference type="NCBI Taxonomy" id="2705534"/>
    <lineage>
        <taxon>Bacteria</taxon>
        <taxon>Pseudomonadati</taxon>
        <taxon>Nitrospinota/Tectimicrobiota group</taxon>
        <taxon>Nitrospinota</taxon>
        <taxon>Nitrospinia</taxon>
        <taxon>Nitrospinales</taxon>
        <taxon>Nitrospinaceae</taxon>
        <taxon>Candidatus Nitrohelix</taxon>
    </lineage>
</organism>
<dbReference type="InterPro" id="IPR002931">
    <property type="entry name" value="Transglutaminase-like"/>
</dbReference>
<dbReference type="PANTHER" id="PTHR33490">
    <property type="entry name" value="BLR5614 PROTEIN-RELATED"/>
    <property type="match status" value="1"/>
</dbReference>
<keyword evidence="1" id="KW-0732">Signal</keyword>
<dbReference type="EMBL" id="CP048620">
    <property type="protein sequence ID" value="QPJ64967.1"/>
    <property type="molecule type" value="Genomic_DNA"/>
</dbReference>
<gene>
    <name evidence="3" type="ORF">G3M78_06030</name>
</gene>
<dbReference type="AlphaFoldDB" id="A0A7T0C1S2"/>
<dbReference type="KEGG" id="nva:G3M78_06030"/>
<feature type="signal peptide" evidence="1">
    <location>
        <begin position="1"/>
        <end position="27"/>
    </location>
</feature>
<evidence type="ECO:0000313" key="4">
    <source>
        <dbReference type="Proteomes" id="UP000594464"/>
    </source>
</evidence>
<proteinExistence type="predicted"/>
<evidence type="ECO:0000259" key="2">
    <source>
        <dbReference type="SMART" id="SM00460"/>
    </source>
</evidence>
<dbReference type="SUPFAM" id="SSF54001">
    <property type="entry name" value="Cysteine proteinases"/>
    <property type="match status" value="1"/>
</dbReference>
<reference evidence="4" key="1">
    <citation type="submission" date="2020-02" db="EMBL/GenBank/DDBJ databases">
        <title>Genomic and physiological characterization of two novel Nitrospinaceae genera.</title>
        <authorList>
            <person name="Mueller A.J."/>
            <person name="Jung M.-Y."/>
            <person name="Strachan C.R."/>
            <person name="Herbold C.W."/>
            <person name="Kirkegaard R.H."/>
            <person name="Daims H."/>
        </authorList>
    </citation>
    <scope>NUCLEOTIDE SEQUENCE [LARGE SCALE GENOMIC DNA]</scope>
</reference>
<dbReference type="SMART" id="SM00460">
    <property type="entry name" value="TGc"/>
    <property type="match status" value="1"/>
</dbReference>
<dbReference type="Proteomes" id="UP000594464">
    <property type="component" value="Chromosome"/>
</dbReference>
<accession>A0A7T0C1S2</accession>
<dbReference type="InterPro" id="IPR038765">
    <property type="entry name" value="Papain-like_cys_pep_sf"/>
</dbReference>
<dbReference type="Pfam" id="PF01841">
    <property type="entry name" value="Transglut_core"/>
    <property type="match status" value="1"/>
</dbReference>
<protein>
    <submittedName>
        <fullName evidence="3">Transglutaminase domain-containing protein</fullName>
    </submittedName>
</protein>
<feature type="domain" description="Transglutaminase-like" evidence="2">
    <location>
        <begin position="389"/>
        <end position="450"/>
    </location>
</feature>
<dbReference type="PANTHER" id="PTHR33490:SF3">
    <property type="entry name" value="CONSERVED INTEGRAL MEMBRANE PROTEIN"/>
    <property type="match status" value="1"/>
</dbReference>
<evidence type="ECO:0000256" key="1">
    <source>
        <dbReference type="SAM" id="SignalP"/>
    </source>
</evidence>
<dbReference type="Gene3D" id="3.10.620.30">
    <property type="match status" value="1"/>
</dbReference>
<evidence type="ECO:0000313" key="3">
    <source>
        <dbReference type="EMBL" id="QPJ64967.1"/>
    </source>
</evidence>
<sequence length="487" mass="54868">MIWNRKQRVLIAGLLGCFILFLGGASAAPTADSLDDHWLGIYFQGKKVGFTHVREQKQADGASMYSKSYVRFVSEGVDQTTIFTQETRLDSKGSLAGFYLLQEIMGARQEIHAEVVNGRLEYRVQGEGFDRTKSISMEPEFFVSANYLQKIAEDGLIPGRKGTVSLFMESFQMLQTLEYEILRREDLLFDDENHKAFVVRQRMGGMESQIWITPDGKVLKETTPNQFVSVVETEEQALDMAGEPVSVSSLITLSLVKPRRPIVDPFSKFSARYEISGLRRKNLIPEDQRQTIVRQTEVEAEDFVYQLRVISESASGPRSSPGFPIEDASLQIYLEDTVKVQSRHGMIRALAKELIADEDGAWEAAQAINAWVYNNLEKTLSDSASALDALRTRKGECQSHTYLFTAIARAAGIPTRMANGLVYSEKYGGFLYHAWPEVYVGEWRALDPTMGQNRVDATHLKLSLEEGNTSFHLMEFIGKVKIEPIEK</sequence>
<feature type="chain" id="PRO_5033018936" evidence="1">
    <location>
        <begin position="28"/>
        <end position="487"/>
    </location>
</feature>